<evidence type="ECO:0000256" key="8">
    <source>
        <dbReference type="ARBA" id="ARBA00048090"/>
    </source>
</evidence>
<keyword evidence="7" id="KW-0067">ATP-binding</keyword>
<dbReference type="RefSeq" id="WP_107185031.1">
    <property type="nucleotide sequence ID" value="NZ_CP131575.1"/>
</dbReference>
<dbReference type="AlphaFoldDB" id="A0A2T3KUX2"/>
<evidence type="ECO:0000259" key="9">
    <source>
        <dbReference type="Pfam" id="PF01583"/>
    </source>
</evidence>
<reference evidence="10 11" key="1">
    <citation type="submission" date="2018-03" db="EMBL/GenBank/DDBJ databases">
        <title>Whole genome sequencing of Histamine producing bacteria.</title>
        <authorList>
            <person name="Butler K."/>
        </authorList>
    </citation>
    <scope>NUCLEOTIDE SEQUENCE [LARGE SCALE GENOMIC DNA]</scope>
    <source>
        <strain evidence="10 11">Res.4.1</strain>
    </source>
</reference>
<dbReference type="PANTHER" id="PTHR43442:SF3">
    <property type="entry name" value="GLUCONOKINASE-RELATED"/>
    <property type="match status" value="1"/>
</dbReference>
<dbReference type="Proteomes" id="UP000240530">
    <property type="component" value="Unassembled WGS sequence"/>
</dbReference>
<evidence type="ECO:0000256" key="7">
    <source>
        <dbReference type="ARBA" id="ARBA00022840"/>
    </source>
</evidence>
<feature type="domain" description="APS kinase" evidence="9">
    <location>
        <begin position="12"/>
        <end position="122"/>
    </location>
</feature>
<dbReference type="InterPro" id="IPR006001">
    <property type="entry name" value="Therm_gnt_kin"/>
</dbReference>
<dbReference type="GO" id="GO:0005737">
    <property type="term" value="C:cytoplasm"/>
    <property type="evidence" value="ECO:0007669"/>
    <property type="project" value="TreeGrafter"/>
</dbReference>
<dbReference type="SUPFAM" id="SSF52540">
    <property type="entry name" value="P-loop containing nucleoside triphosphate hydrolases"/>
    <property type="match status" value="1"/>
</dbReference>
<evidence type="ECO:0000256" key="3">
    <source>
        <dbReference type="ARBA" id="ARBA00012054"/>
    </source>
</evidence>
<dbReference type="EC" id="2.7.1.12" evidence="3"/>
<keyword evidence="4" id="KW-0808">Transferase</keyword>
<evidence type="ECO:0000256" key="6">
    <source>
        <dbReference type="ARBA" id="ARBA00022777"/>
    </source>
</evidence>
<comment type="catalytic activity">
    <reaction evidence="8">
        <text>D-gluconate + ATP = 6-phospho-D-gluconate + ADP + H(+)</text>
        <dbReference type="Rhea" id="RHEA:19433"/>
        <dbReference type="ChEBI" id="CHEBI:15378"/>
        <dbReference type="ChEBI" id="CHEBI:18391"/>
        <dbReference type="ChEBI" id="CHEBI:30616"/>
        <dbReference type="ChEBI" id="CHEBI:58759"/>
        <dbReference type="ChEBI" id="CHEBI:456216"/>
        <dbReference type="EC" id="2.7.1.12"/>
    </reaction>
</comment>
<comment type="similarity">
    <text evidence="2">Belongs to the gluconokinase GntK/GntV family.</text>
</comment>
<evidence type="ECO:0000313" key="10">
    <source>
        <dbReference type="EMBL" id="PSV10762.1"/>
    </source>
</evidence>
<proteinExistence type="inferred from homology"/>
<dbReference type="InterPro" id="IPR059117">
    <property type="entry name" value="APS_kinase_dom"/>
</dbReference>
<comment type="caution">
    <text evidence="10">The sequence shown here is derived from an EMBL/GenBank/DDBJ whole genome shotgun (WGS) entry which is preliminary data.</text>
</comment>
<dbReference type="PANTHER" id="PTHR43442">
    <property type="entry name" value="GLUCONOKINASE-RELATED"/>
    <property type="match status" value="1"/>
</dbReference>
<dbReference type="GO" id="GO:0046316">
    <property type="term" value="F:gluconokinase activity"/>
    <property type="evidence" value="ECO:0007669"/>
    <property type="project" value="UniProtKB-EC"/>
</dbReference>
<dbReference type="GO" id="GO:0005524">
    <property type="term" value="F:ATP binding"/>
    <property type="evidence" value="ECO:0007669"/>
    <property type="project" value="UniProtKB-KW"/>
</dbReference>
<comment type="pathway">
    <text evidence="1">Carbohydrate acid metabolism.</text>
</comment>
<evidence type="ECO:0000256" key="4">
    <source>
        <dbReference type="ARBA" id="ARBA00022679"/>
    </source>
</evidence>
<evidence type="ECO:0000256" key="2">
    <source>
        <dbReference type="ARBA" id="ARBA00008420"/>
    </source>
</evidence>
<accession>A0A2T3KUX2</accession>
<organism evidence="10 11">
    <name type="scientific">Photobacterium leiognathi subsp. mandapamensis</name>
    <name type="common">Photobacterium mandapamensis</name>
    <dbReference type="NCBI Taxonomy" id="48408"/>
    <lineage>
        <taxon>Bacteria</taxon>
        <taxon>Pseudomonadati</taxon>
        <taxon>Pseudomonadota</taxon>
        <taxon>Gammaproteobacteria</taxon>
        <taxon>Vibrionales</taxon>
        <taxon>Vibrionaceae</taxon>
        <taxon>Photobacterium</taxon>
    </lineage>
</organism>
<name>A0A2T3KUX2_PHOLD</name>
<dbReference type="Pfam" id="PF01583">
    <property type="entry name" value="APS_kinase"/>
    <property type="match status" value="1"/>
</dbReference>
<keyword evidence="6" id="KW-0418">Kinase</keyword>
<protein>
    <recommendedName>
        <fullName evidence="3">gluconokinase</fullName>
        <ecNumber evidence="3">2.7.1.12</ecNumber>
    </recommendedName>
</protein>
<dbReference type="EMBL" id="PYNS01000010">
    <property type="protein sequence ID" value="PSV10762.1"/>
    <property type="molecule type" value="Genomic_DNA"/>
</dbReference>
<dbReference type="GO" id="GO:0005975">
    <property type="term" value="P:carbohydrate metabolic process"/>
    <property type="evidence" value="ECO:0007669"/>
    <property type="project" value="InterPro"/>
</dbReference>
<sequence>MSHRLQLTHAPSVLFLFGLSGAGKSFVGDVIGDHDDWFVYHADDDLTDEMLEVIRANQPFTEEMRDNFFERISEKVNQFRSQYSRVVVTQGAYKKKHRDYLRHTINDIELIYVTATDSLIHQRLEYRINGISNKSAEAIKHIFEVPNSSVKTIFNYEGKTSIIEQLNNFYSEKLIESSETICE</sequence>
<evidence type="ECO:0000256" key="5">
    <source>
        <dbReference type="ARBA" id="ARBA00022741"/>
    </source>
</evidence>
<dbReference type="InterPro" id="IPR027417">
    <property type="entry name" value="P-loop_NTPase"/>
</dbReference>
<evidence type="ECO:0000256" key="1">
    <source>
        <dbReference type="ARBA" id="ARBA00004761"/>
    </source>
</evidence>
<keyword evidence="5" id="KW-0547">Nucleotide-binding</keyword>
<gene>
    <name evidence="10" type="ORF">C0W93_10650</name>
</gene>
<evidence type="ECO:0000313" key="11">
    <source>
        <dbReference type="Proteomes" id="UP000240530"/>
    </source>
</evidence>
<dbReference type="Gene3D" id="3.40.50.300">
    <property type="entry name" value="P-loop containing nucleotide triphosphate hydrolases"/>
    <property type="match status" value="1"/>
</dbReference>